<dbReference type="EMBL" id="SSOD01000030">
    <property type="protein sequence ID" value="THF54677.1"/>
    <property type="molecule type" value="Genomic_DNA"/>
</dbReference>
<dbReference type="Gene3D" id="1.10.10.10">
    <property type="entry name" value="Winged helix-like DNA-binding domain superfamily/Winged helix DNA-binding domain"/>
    <property type="match status" value="1"/>
</dbReference>
<proteinExistence type="predicted"/>
<reference evidence="2 3" key="1">
    <citation type="submission" date="2019-04" db="EMBL/GenBank/DDBJ databases">
        <title>Azoarcus rhizosphaerae sp. nov. isolated from rhizosphere of Ficus religiosa.</title>
        <authorList>
            <person name="Lin S.-Y."/>
            <person name="Hameed A."/>
            <person name="Hsu Y.-H."/>
            <person name="Young C.-C."/>
        </authorList>
    </citation>
    <scope>NUCLEOTIDE SEQUENCE [LARGE SCALE GENOMIC DNA]</scope>
    <source>
        <strain evidence="2 3">CC-YHH848</strain>
    </source>
</reference>
<feature type="domain" description="HTH lysR-type" evidence="1">
    <location>
        <begin position="24"/>
        <end position="85"/>
    </location>
</feature>
<dbReference type="InterPro" id="IPR000847">
    <property type="entry name" value="LysR_HTH_N"/>
</dbReference>
<keyword evidence="3" id="KW-1185">Reference proteome</keyword>
<accession>A0A4S4A7J8</accession>
<evidence type="ECO:0000259" key="1">
    <source>
        <dbReference type="Pfam" id="PF00126"/>
    </source>
</evidence>
<dbReference type="AlphaFoldDB" id="A0A4S4A7J8"/>
<dbReference type="InterPro" id="IPR051815">
    <property type="entry name" value="Molybdate_resp_trans_reg"/>
</dbReference>
<protein>
    <submittedName>
        <fullName evidence="2">LysR family transcriptional regulator</fullName>
    </submittedName>
</protein>
<dbReference type="SUPFAM" id="SSF46785">
    <property type="entry name" value="Winged helix' DNA-binding domain"/>
    <property type="match status" value="1"/>
</dbReference>
<dbReference type="OrthoDB" id="9800709at2"/>
<sequence>MDQALQGRVSLSTEAGEPLLTETRIRLLEAIGATGALSRAAREVPMSYKGAWDTLETMNRLAGVPLVRRVTGGRRGGGTELTADGMLLVALYRAVERECQEAVRALQHHIERGGGATGFRYLLHRHTLAGRAETNEAEPVRY</sequence>
<gene>
    <name evidence="2" type="ORF">E6O51_21535</name>
</gene>
<dbReference type="PANTHER" id="PTHR30432:SF1">
    <property type="entry name" value="DNA-BINDING TRANSCRIPTIONAL DUAL REGULATOR MODE"/>
    <property type="match status" value="1"/>
</dbReference>
<evidence type="ECO:0000313" key="2">
    <source>
        <dbReference type="EMBL" id="THF54677.1"/>
    </source>
</evidence>
<dbReference type="Pfam" id="PF00126">
    <property type="entry name" value="HTH_1"/>
    <property type="match status" value="1"/>
</dbReference>
<dbReference type="PANTHER" id="PTHR30432">
    <property type="entry name" value="TRANSCRIPTIONAL REGULATOR MODE"/>
    <property type="match status" value="1"/>
</dbReference>
<evidence type="ECO:0000313" key="3">
    <source>
        <dbReference type="Proteomes" id="UP000307956"/>
    </source>
</evidence>
<dbReference type="InterPro" id="IPR036390">
    <property type="entry name" value="WH_DNA-bd_sf"/>
</dbReference>
<dbReference type="GO" id="GO:0003700">
    <property type="term" value="F:DNA-binding transcription factor activity"/>
    <property type="evidence" value="ECO:0007669"/>
    <property type="project" value="InterPro"/>
</dbReference>
<dbReference type="Proteomes" id="UP000307956">
    <property type="component" value="Unassembled WGS sequence"/>
</dbReference>
<dbReference type="InterPro" id="IPR036388">
    <property type="entry name" value="WH-like_DNA-bd_sf"/>
</dbReference>
<comment type="caution">
    <text evidence="2">The sequence shown here is derived from an EMBL/GenBank/DDBJ whole genome shotgun (WGS) entry which is preliminary data.</text>
</comment>
<organism evidence="2 3">
    <name type="scientific">Pseudothauera rhizosphaerae</name>
    <dbReference type="NCBI Taxonomy" id="2565932"/>
    <lineage>
        <taxon>Bacteria</taxon>
        <taxon>Pseudomonadati</taxon>
        <taxon>Pseudomonadota</taxon>
        <taxon>Betaproteobacteria</taxon>
        <taxon>Rhodocyclales</taxon>
        <taxon>Zoogloeaceae</taxon>
        <taxon>Pseudothauera</taxon>
    </lineage>
</organism>
<name>A0A4S4A7J8_9RHOO</name>